<name>A0A7S0R2M2_9CHLO</name>
<dbReference type="EMBL" id="HBFB01002586">
    <property type="protein sequence ID" value="CAD8665317.1"/>
    <property type="molecule type" value="Transcribed_RNA"/>
</dbReference>
<evidence type="ECO:0000256" key="1">
    <source>
        <dbReference type="SAM" id="Phobius"/>
    </source>
</evidence>
<reference evidence="2" key="1">
    <citation type="submission" date="2021-01" db="EMBL/GenBank/DDBJ databases">
        <authorList>
            <person name="Corre E."/>
            <person name="Pelletier E."/>
            <person name="Niang G."/>
            <person name="Scheremetjew M."/>
            <person name="Finn R."/>
            <person name="Kale V."/>
            <person name="Holt S."/>
            <person name="Cochrane G."/>
            <person name="Meng A."/>
            <person name="Brown T."/>
            <person name="Cohen L."/>
        </authorList>
    </citation>
    <scope>NUCLEOTIDE SEQUENCE</scope>
    <source>
        <strain evidence="2">SAG 11-49</strain>
    </source>
</reference>
<proteinExistence type="predicted"/>
<keyword evidence="1" id="KW-0472">Membrane</keyword>
<evidence type="ECO:0000313" key="2">
    <source>
        <dbReference type="EMBL" id="CAD8665317.1"/>
    </source>
</evidence>
<gene>
    <name evidence="2" type="ORF">CLEI1391_LOCUS1325</name>
</gene>
<organism evidence="2">
    <name type="scientific">Chlamydomonas leiostraca</name>
    <dbReference type="NCBI Taxonomy" id="1034604"/>
    <lineage>
        <taxon>Eukaryota</taxon>
        <taxon>Viridiplantae</taxon>
        <taxon>Chlorophyta</taxon>
        <taxon>core chlorophytes</taxon>
        <taxon>Chlorophyceae</taxon>
        <taxon>CS clade</taxon>
        <taxon>Chlamydomonadales</taxon>
        <taxon>Chlamydomonadaceae</taxon>
        <taxon>Chlamydomonas</taxon>
    </lineage>
</organism>
<keyword evidence="1" id="KW-0812">Transmembrane</keyword>
<feature type="transmembrane region" description="Helical" evidence="1">
    <location>
        <begin position="72"/>
        <end position="94"/>
    </location>
</feature>
<protein>
    <submittedName>
        <fullName evidence="2">Uncharacterized protein</fullName>
    </submittedName>
</protein>
<keyword evidence="1" id="KW-1133">Transmembrane helix</keyword>
<feature type="transmembrane region" description="Helical" evidence="1">
    <location>
        <begin position="15"/>
        <end position="38"/>
    </location>
</feature>
<sequence length="192" mass="20219">MACYWGCGTKPAKCVWAAVALLVLTGIVLIVAGLIGGFTGDKCFELYRDCMDVFDDTGFCQRVLDDQCKLRTWLRLVIAGVIIFIVGCLTTSYFCCCAKGPDREQTTVVTQQVVQMGQAPAGYTYGYAQPGAQPMVVQAMPVAGVPVAPPPGFTPAAPGAAAYPAYYPAVPVAQEGGLQAQPEMPIAPSKAV</sequence>
<accession>A0A7S0R2M2</accession>
<dbReference type="AlphaFoldDB" id="A0A7S0R2M2"/>